<reference evidence="9" key="1">
    <citation type="submission" date="2019-03" db="EMBL/GenBank/DDBJ databases">
        <authorList>
            <person name="Li J."/>
        </authorList>
    </citation>
    <scope>NUCLEOTIDE SEQUENCE [LARGE SCALE GENOMIC DNA]</scope>
    <source>
        <strain evidence="9">2251</strain>
    </source>
</reference>
<keyword evidence="6" id="KW-0732">Signal</keyword>
<dbReference type="RefSeq" id="WP_135314133.1">
    <property type="nucleotide sequence ID" value="NZ_CP038439.1"/>
</dbReference>
<dbReference type="Pfam" id="PF04357">
    <property type="entry name" value="TamB"/>
    <property type="match status" value="1"/>
</dbReference>
<dbReference type="InterPro" id="IPR007452">
    <property type="entry name" value="TamB_C"/>
</dbReference>
<evidence type="ECO:0000256" key="5">
    <source>
        <dbReference type="SAM" id="MobiDB-lite"/>
    </source>
</evidence>
<evidence type="ECO:0000256" key="4">
    <source>
        <dbReference type="ARBA" id="ARBA00023136"/>
    </source>
</evidence>
<keyword evidence="3" id="KW-1133">Transmembrane helix</keyword>
<evidence type="ECO:0000313" key="9">
    <source>
        <dbReference type="Proteomes" id="UP000296374"/>
    </source>
</evidence>
<comment type="subcellular location">
    <subcellularLocation>
        <location evidence="1">Membrane</location>
        <topology evidence="1">Single-pass membrane protein</topology>
    </subcellularLocation>
</comment>
<dbReference type="GO" id="GO:0005886">
    <property type="term" value="C:plasma membrane"/>
    <property type="evidence" value="ECO:0007669"/>
    <property type="project" value="InterPro"/>
</dbReference>
<evidence type="ECO:0000256" key="2">
    <source>
        <dbReference type="ARBA" id="ARBA00022692"/>
    </source>
</evidence>
<sequence>MRKFWIILVALLFPLAVLAQGLADLAAEADDDRGFLTGLLERNLSGAGRQVVIEGFEGALSSRATFTEMRISDDEGAWLTLRDGAIQWNRSALLRRRVEIAELSAAEIILPRLPQGEETGVQAEAPVFALPELPVSLNIDQITIERVELGQPVIGVEAALRIAGGFSLEGGEGEAQLTIDRLDGPRGQFVLDAGYSNETQVLRLNLGLDEAADGLLVNLVGVHDRPAVTAQISGEGQIRDFAADIRLATDGQPRITGQVSASGRAGEDGTPGTGFRFQLGGDVATLLRPEDRAFFGRDTQLLAEGWRAETGRLEIPVLDIRTEALRIAGSLSTNDLSAPQRAELQMTLGRDAGATQVPVPLPFAGPETTVETGRLSLDYDAAQGDGWRLDGRVGALNLDGVALGALDLAGRGQVFLDDGALSEVIGAIDFDVRDLAFDDADLAQAVGTGIEGRTGFNFTPGNALDITNLRVSGSDYGLDGNFLVSGLSSGITLSVDAGARYTDLARLSGLAGRPLTGAADASVEGYYILLNDGFDIDARITGRDITLDQPQLDPLLGGASDILLQARRDELGLEIEDFRIDANRLTATAQGLVSSTDSTLQARISMPSLADAGPDFGGALEAEAALTGPQDARRVTVLGQTQDLRIGIEALDNALSGQTQLALSAQQSPEGFELQDFSLTNPQLSAEAQGSFAQGALDAVAEVAVADLSSIRADWSGGFEARATLTEEEGARLIDVTGSGQDLSLGQSAADGALTGTTRLAFQASERDGVITISDGRLTNDQMQAVVQGVYGEGVTDLTGDVDVASLAPFGPGWRGSLQAQGSFREAGDGVRQLELTGTGRDLSFGQAQVDGALAGETRLAVTGTEQDGIFTIRTAQVENPRLTASATGQVGAGATDVAIDLNAGDLRFLGNGISGAVTAEARLTDDGTTRRIETTGQASGLSVGQPQVDPILAGQTSFDLAASQGAEGISVQRLNVTNPQLQVTADGAPASGINLQARLADLGLIVPEFPGAVAVTGTVREEGPNFALDLRATAPGSTALAITGTAARDGSTTDLAITGSADSALANTTLRTRSVSGPLAIDLRLQGAPSLQALSGQVRLQNGQLADPGLGLRLEGIDVTAGFQGGQLQIDGAANVSAGGRVTLNGPVDLTNGGVDIAVVLAEVVLRDPNLYETSVTGNVRFSGSPATGQLIAGQIALGETEIRIPSTGLGGARAIPDITHVGSQRPPVRATRARAGLEGYPSQAAQDAGLSGPPATPPANPPRLDLVINAPSRVFIRGRGIDAELGGGFRITGTPRNVVPIGNLELIRGRVDLLGNRFVLTEGLVELQGSLIPVIGLVAETERDSITTRIIIDGEVRDPEITFESSPELPQEEVLSQLLFGRGLDSISPLQAAQLANAIAVLAGRGGDGIIGNLRESAGLDDLDLTTDDEGNIELRAGRYLSENVYTDLSVGEGGRTSINLNLDITRSLRARGSVGSDGGSSLGLFFERDY</sequence>
<keyword evidence="4" id="KW-0472">Membrane</keyword>
<name>A0A4P7HNJ5_9RHOB</name>
<evidence type="ECO:0000313" key="8">
    <source>
        <dbReference type="EMBL" id="QBX35868.1"/>
    </source>
</evidence>
<dbReference type="EMBL" id="CP038439">
    <property type="protein sequence ID" value="QBX35868.1"/>
    <property type="molecule type" value="Genomic_DNA"/>
</dbReference>
<dbReference type="PANTHER" id="PTHR36985">
    <property type="entry name" value="TRANSLOCATION AND ASSEMBLY MODULE SUBUNIT TAMB"/>
    <property type="match status" value="1"/>
</dbReference>
<evidence type="ECO:0000256" key="6">
    <source>
        <dbReference type="SAM" id="SignalP"/>
    </source>
</evidence>
<dbReference type="GO" id="GO:0009306">
    <property type="term" value="P:protein secretion"/>
    <property type="evidence" value="ECO:0007669"/>
    <property type="project" value="InterPro"/>
</dbReference>
<dbReference type="PANTHER" id="PTHR36985:SF1">
    <property type="entry name" value="TRANSLOCATION AND ASSEMBLY MODULE SUBUNIT TAMB"/>
    <property type="match status" value="1"/>
</dbReference>
<dbReference type="KEGG" id="plia:E4191_15100"/>
<proteinExistence type="predicted"/>
<feature type="signal peptide" evidence="6">
    <location>
        <begin position="1"/>
        <end position="19"/>
    </location>
</feature>
<keyword evidence="2" id="KW-0812">Transmembrane</keyword>
<evidence type="ECO:0000256" key="1">
    <source>
        <dbReference type="ARBA" id="ARBA00004167"/>
    </source>
</evidence>
<dbReference type="Proteomes" id="UP000296374">
    <property type="component" value="Chromosome"/>
</dbReference>
<feature type="domain" description="Translocation and assembly module TamB C-terminal" evidence="7">
    <location>
        <begin position="1136"/>
        <end position="1493"/>
    </location>
</feature>
<gene>
    <name evidence="8" type="ORF">E4191_15100</name>
</gene>
<organism evidence="8 9">
    <name type="scientific">Paracoccus liaowanqingii</name>
    <dbReference type="NCBI Taxonomy" id="2560053"/>
    <lineage>
        <taxon>Bacteria</taxon>
        <taxon>Pseudomonadati</taxon>
        <taxon>Pseudomonadota</taxon>
        <taxon>Alphaproteobacteria</taxon>
        <taxon>Rhodobacterales</taxon>
        <taxon>Paracoccaceae</taxon>
        <taxon>Paracoccus</taxon>
    </lineage>
</organism>
<protein>
    <submittedName>
        <fullName evidence="8">DUF490 domain-containing protein</fullName>
    </submittedName>
</protein>
<feature type="chain" id="PRO_5020447910" evidence="6">
    <location>
        <begin position="20"/>
        <end position="1493"/>
    </location>
</feature>
<accession>A0A4P7HNJ5</accession>
<feature type="region of interest" description="Disordered" evidence="5">
    <location>
        <begin position="1243"/>
        <end position="1264"/>
    </location>
</feature>
<evidence type="ECO:0000259" key="7">
    <source>
        <dbReference type="Pfam" id="PF04357"/>
    </source>
</evidence>
<evidence type="ECO:0000256" key="3">
    <source>
        <dbReference type="ARBA" id="ARBA00022989"/>
    </source>
</evidence>
<dbReference type="GO" id="GO:0097347">
    <property type="term" value="C:TAM protein secretion complex"/>
    <property type="evidence" value="ECO:0007669"/>
    <property type="project" value="TreeGrafter"/>
</dbReference>